<dbReference type="PROSITE" id="PS51471">
    <property type="entry name" value="FE2OG_OXY"/>
    <property type="match status" value="1"/>
</dbReference>
<organism evidence="1 2">
    <name type="scientific">Durusdinium trenchii</name>
    <dbReference type="NCBI Taxonomy" id="1381693"/>
    <lineage>
        <taxon>Eukaryota</taxon>
        <taxon>Sar</taxon>
        <taxon>Alveolata</taxon>
        <taxon>Dinophyceae</taxon>
        <taxon>Suessiales</taxon>
        <taxon>Symbiodiniaceae</taxon>
        <taxon>Durusdinium</taxon>
    </lineage>
</organism>
<protein>
    <submittedName>
        <fullName evidence="1">Uncharacterized protein</fullName>
    </submittedName>
</protein>
<dbReference type="Gene3D" id="2.60.120.620">
    <property type="entry name" value="q2cbj1_9rhob like domain"/>
    <property type="match status" value="2"/>
</dbReference>
<dbReference type="InterPro" id="IPR044862">
    <property type="entry name" value="Pro_4_hyd_alph_FE2OG_OXY"/>
</dbReference>
<dbReference type="PANTHER" id="PTHR10869">
    <property type="entry name" value="PROLYL 4-HYDROXYLASE ALPHA SUBUNIT"/>
    <property type="match status" value="1"/>
</dbReference>
<proteinExistence type="predicted"/>
<comment type="caution">
    <text evidence="1">The sequence shown here is derived from an EMBL/GenBank/DDBJ whole genome shotgun (WGS) entry which is preliminary data.</text>
</comment>
<sequence length="530" mass="60044">MESSQEGPAPAQQSGGRWIWMFILPVPLLAFALGLWQPAWQRSEGAAQEGQASTLTSEWTDAPSQFSRALSQLPARSEAEWEVVSEFPRIFVRDDFLSFEECNFLKEQVAGRLQPAKVVEREENKYDQQVNVRNNQQIWLGYAEERDTPVISHILKRMHRAARIPDDDAEALQIGLYGIDEKYEVHPDSDPKNGVARPATLIVYLNDVDEGGETLFPLGSRAECTMRWRQDAEGKQKFGIQNCCDREGLLRISPKKGRAVLFFNHDTAGEIDMMAEHAACQVKRGEKWIAQRWFRYEPYQRLVHPPDVRFDGLPMSASQTRWTRSISQKSPSLFVIEEFLSVEECQALLDLLKETPSFKIFKEGGMARHWVDKEVQRRLEKIIKRMHTAVLMPEASSEPLQIGFYEPGSSQGFHFDSPKDEPNPRLWTVIVYLDGDGSLGDNAEGATIFPSGWCRFSLEECCRLGAKQIHQAKSIHLGMPYLVPPARGRALLFRSYTTAGAHDPTALHGSCAAGPEGKKVAQKWFRARQP</sequence>
<dbReference type="InterPro" id="IPR005123">
    <property type="entry name" value="Oxoglu/Fe-dep_dioxygenase_dom"/>
</dbReference>
<evidence type="ECO:0000313" key="2">
    <source>
        <dbReference type="Proteomes" id="UP001642484"/>
    </source>
</evidence>
<dbReference type="SMART" id="SM00702">
    <property type="entry name" value="P4Hc"/>
    <property type="match status" value="2"/>
</dbReference>
<dbReference type="Pfam" id="PF13640">
    <property type="entry name" value="2OG-FeII_Oxy_3"/>
    <property type="match status" value="1"/>
</dbReference>
<gene>
    <name evidence="1" type="ORF">CCMP2556_LOCUS37802</name>
</gene>
<dbReference type="InterPro" id="IPR006620">
    <property type="entry name" value="Pro_4_hyd_alph"/>
</dbReference>
<evidence type="ECO:0000313" key="1">
    <source>
        <dbReference type="EMBL" id="CAK9076716.1"/>
    </source>
</evidence>
<keyword evidence="2" id="KW-1185">Reference proteome</keyword>
<accession>A0ABP0PMA5</accession>
<name>A0ABP0PMA5_9DINO</name>
<reference evidence="1 2" key="1">
    <citation type="submission" date="2024-02" db="EMBL/GenBank/DDBJ databases">
        <authorList>
            <person name="Chen Y."/>
            <person name="Shah S."/>
            <person name="Dougan E. K."/>
            <person name="Thang M."/>
            <person name="Chan C."/>
        </authorList>
    </citation>
    <scope>NUCLEOTIDE SEQUENCE [LARGE SCALE GENOMIC DNA]</scope>
</reference>
<dbReference type="EMBL" id="CAXAMN010023317">
    <property type="protein sequence ID" value="CAK9076716.1"/>
    <property type="molecule type" value="Genomic_DNA"/>
</dbReference>
<dbReference type="InterPro" id="IPR045054">
    <property type="entry name" value="P4HA-like"/>
</dbReference>
<dbReference type="PANTHER" id="PTHR10869:SF246">
    <property type="entry name" value="TRANSMEMBRANE PROLYL 4-HYDROXYLASE"/>
    <property type="match status" value="1"/>
</dbReference>
<dbReference type="Proteomes" id="UP001642484">
    <property type="component" value="Unassembled WGS sequence"/>
</dbReference>